<evidence type="ECO:0000313" key="4">
    <source>
        <dbReference type="Proteomes" id="UP000620124"/>
    </source>
</evidence>
<sequence length="190" mass="20599">MIINSPRAHSFNSSSPGAGTEDADSEIIVLALVFLLLIYIIVWPVVVIIKQATGFSPMRTLNRVLPNVDRSVLRTFCPWRARAARQIEMRPQISSPPLEQSQAAQVPALSTDADRPHSPVPQISGEDDRSPRSSLSESLSRSAPHSPNLSQHSLAVSEASTLTIAASTVSDGPTLVRQPFSPLLRRQGFS</sequence>
<keyword evidence="2" id="KW-0812">Transmembrane</keyword>
<keyword evidence="4" id="KW-1185">Reference proteome</keyword>
<feature type="region of interest" description="Disordered" evidence="1">
    <location>
        <begin position="91"/>
        <end position="154"/>
    </location>
</feature>
<dbReference type="EMBL" id="JACAZI010000032">
    <property type="protein sequence ID" value="KAF7331069.1"/>
    <property type="molecule type" value="Genomic_DNA"/>
</dbReference>
<comment type="caution">
    <text evidence="3">The sequence shown here is derived from an EMBL/GenBank/DDBJ whole genome shotgun (WGS) entry which is preliminary data.</text>
</comment>
<feature type="transmembrane region" description="Helical" evidence="2">
    <location>
        <begin position="27"/>
        <end position="49"/>
    </location>
</feature>
<dbReference type="AlphaFoldDB" id="A0A8H6WYZ4"/>
<feature type="region of interest" description="Disordered" evidence="1">
    <location>
        <begin position="166"/>
        <end position="190"/>
    </location>
</feature>
<proteinExistence type="predicted"/>
<keyword evidence="2" id="KW-0472">Membrane</keyword>
<evidence type="ECO:0000256" key="1">
    <source>
        <dbReference type="SAM" id="MobiDB-lite"/>
    </source>
</evidence>
<feature type="compositionally biased region" description="Polar residues" evidence="1">
    <location>
        <begin position="92"/>
        <end position="104"/>
    </location>
</feature>
<evidence type="ECO:0000256" key="2">
    <source>
        <dbReference type="SAM" id="Phobius"/>
    </source>
</evidence>
<feature type="compositionally biased region" description="Low complexity" evidence="1">
    <location>
        <begin position="132"/>
        <end position="147"/>
    </location>
</feature>
<reference evidence="3" key="1">
    <citation type="submission" date="2020-05" db="EMBL/GenBank/DDBJ databases">
        <title>Mycena genomes resolve the evolution of fungal bioluminescence.</title>
        <authorList>
            <person name="Tsai I.J."/>
        </authorList>
    </citation>
    <scope>NUCLEOTIDE SEQUENCE</scope>
    <source>
        <strain evidence="3">CCC161011</strain>
    </source>
</reference>
<protein>
    <submittedName>
        <fullName evidence="3">Uncharacterized protein</fullName>
    </submittedName>
</protein>
<organism evidence="3 4">
    <name type="scientific">Mycena venus</name>
    <dbReference type="NCBI Taxonomy" id="2733690"/>
    <lineage>
        <taxon>Eukaryota</taxon>
        <taxon>Fungi</taxon>
        <taxon>Dikarya</taxon>
        <taxon>Basidiomycota</taxon>
        <taxon>Agaricomycotina</taxon>
        <taxon>Agaricomycetes</taxon>
        <taxon>Agaricomycetidae</taxon>
        <taxon>Agaricales</taxon>
        <taxon>Marasmiineae</taxon>
        <taxon>Mycenaceae</taxon>
        <taxon>Mycena</taxon>
    </lineage>
</organism>
<evidence type="ECO:0000313" key="3">
    <source>
        <dbReference type="EMBL" id="KAF7331069.1"/>
    </source>
</evidence>
<dbReference type="Proteomes" id="UP000620124">
    <property type="component" value="Unassembled WGS sequence"/>
</dbReference>
<gene>
    <name evidence="3" type="ORF">MVEN_02447200</name>
</gene>
<keyword evidence="2" id="KW-1133">Transmembrane helix</keyword>
<name>A0A8H6WYZ4_9AGAR</name>
<accession>A0A8H6WYZ4</accession>